<feature type="compositionally biased region" description="Low complexity" evidence="1">
    <location>
        <begin position="88"/>
        <end position="124"/>
    </location>
</feature>
<proteinExistence type="predicted"/>
<dbReference type="AlphaFoldDB" id="A0A0D9Y9E8"/>
<evidence type="ECO:0000313" key="2">
    <source>
        <dbReference type="EnsemblPlants" id="OGLUM01G20270.1"/>
    </source>
</evidence>
<dbReference type="EnsemblPlants" id="OGLUM01G20270.1">
    <property type="protein sequence ID" value="OGLUM01G20270.1"/>
    <property type="gene ID" value="OGLUM01G20270"/>
</dbReference>
<dbReference type="Proteomes" id="UP000026961">
    <property type="component" value="Chromosome 1"/>
</dbReference>
<accession>A0A0D9Y9E8</accession>
<evidence type="ECO:0000256" key="1">
    <source>
        <dbReference type="SAM" id="MobiDB-lite"/>
    </source>
</evidence>
<organism evidence="2">
    <name type="scientific">Oryza glumipatula</name>
    <dbReference type="NCBI Taxonomy" id="40148"/>
    <lineage>
        <taxon>Eukaryota</taxon>
        <taxon>Viridiplantae</taxon>
        <taxon>Streptophyta</taxon>
        <taxon>Embryophyta</taxon>
        <taxon>Tracheophyta</taxon>
        <taxon>Spermatophyta</taxon>
        <taxon>Magnoliopsida</taxon>
        <taxon>Liliopsida</taxon>
        <taxon>Poales</taxon>
        <taxon>Poaceae</taxon>
        <taxon>BOP clade</taxon>
        <taxon>Oryzoideae</taxon>
        <taxon>Oryzeae</taxon>
        <taxon>Oryzinae</taxon>
        <taxon>Oryza</taxon>
    </lineage>
</organism>
<sequence length="135" mass="14145">MRTGAEGSVGRGMALAIPSPPAYPRESRSAECETQRPRRPRDGDRAQAEQRCDLRDAKAARGGAAGDGRQGERRRCGGAASRRREAARGGTAAQGSGAAGRRPGRQATPRQQEARQAAGSTAAASRKKASNLKSY</sequence>
<protein>
    <submittedName>
        <fullName evidence="2">Uncharacterized protein</fullName>
    </submittedName>
</protein>
<dbReference type="HOGENOM" id="CLU_1888963_0_0_1"/>
<feature type="compositionally biased region" description="Basic and acidic residues" evidence="1">
    <location>
        <begin position="25"/>
        <end position="59"/>
    </location>
</feature>
<evidence type="ECO:0000313" key="3">
    <source>
        <dbReference type="Proteomes" id="UP000026961"/>
    </source>
</evidence>
<dbReference type="Gramene" id="OGLUM01G20270.1">
    <property type="protein sequence ID" value="OGLUM01G20270.1"/>
    <property type="gene ID" value="OGLUM01G20270"/>
</dbReference>
<feature type="region of interest" description="Disordered" evidence="1">
    <location>
        <begin position="1"/>
        <end position="135"/>
    </location>
</feature>
<keyword evidence="3" id="KW-1185">Reference proteome</keyword>
<reference evidence="2" key="3">
    <citation type="submission" date="2018-05" db="EMBL/GenBank/DDBJ databases">
        <title>OgluRS3 (Oryza glumaepatula Reference Sequence Version 3).</title>
        <authorList>
            <person name="Zhang J."/>
            <person name="Kudrna D."/>
            <person name="Lee S."/>
            <person name="Talag J."/>
            <person name="Welchert J."/>
            <person name="Wing R.A."/>
        </authorList>
    </citation>
    <scope>NUCLEOTIDE SEQUENCE [LARGE SCALE GENOMIC DNA]</scope>
</reference>
<name>A0A0D9Y9E8_9ORYZ</name>
<reference evidence="2" key="2">
    <citation type="submission" date="2015-04" db="UniProtKB">
        <authorList>
            <consortium name="EnsemblPlants"/>
        </authorList>
    </citation>
    <scope>IDENTIFICATION</scope>
</reference>
<reference evidence="2" key="1">
    <citation type="submission" date="2013-08" db="EMBL/GenBank/DDBJ databases">
        <title>Oryza genome evolution.</title>
        <authorList>
            <person name="Wing R.A."/>
            <person name="Panaud O."/>
            <person name="Oliveira A.C."/>
        </authorList>
    </citation>
    <scope>NUCLEOTIDE SEQUENCE</scope>
</reference>
<feature type="compositionally biased region" description="Basic residues" evidence="1">
    <location>
        <begin position="125"/>
        <end position="135"/>
    </location>
</feature>